<keyword evidence="9" id="KW-1185">Reference proteome</keyword>
<dbReference type="CDD" id="cd00067">
    <property type="entry name" value="GAL4"/>
    <property type="match status" value="1"/>
</dbReference>
<dbReference type="AlphaFoldDB" id="A0A8H5GBR5"/>
<feature type="compositionally biased region" description="Pro residues" evidence="6">
    <location>
        <begin position="11"/>
        <end position="30"/>
    </location>
</feature>
<evidence type="ECO:0000256" key="1">
    <source>
        <dbReference type="ARBA" id="ARBA00004123"/>
    </source>
</evidence>
<evidence type="ECO:0000256" key="4">
    <source>
        <dbReference type="ARBA" id="ARBA00023163"/>
    </source>
</evidence>
<dbReference type="SMART" id="SM00906">
    <property type="entry name" value="Fungal_trans"/>
    <property type="match status" value="1"/>
</dbReference>
<dbReference type="GO" id="GO:0005634">
    <property type="term" value="C:nucleus"/>
    <property type="evidence" value="ECO:0007669"/>
    <property type="project" value="UniProtKB-SubCell"/>
</dbReference>
<sequence length="865" mass="95654">MDSFDRTRPSNHPPPPPPPPPPHSQVPYPPFHTSSTYPPEPQRIALPHELHPDDKPEPPPVFMKGPKRKRLAKACDACHKSKRRCDGTAPCSNCYYASKACTYTDSAGRPVPAPRSFKQEREPQQPQLQPGPSNADYRSSYPAQAPYPSDTPRYAQQPHRAYPLAPAPATASAPPEHSDDDRINRKRFRNDRGNAISSEDIFLEGPILGMTLDRPVHVELDHSLTRELTNLFFTHCHPARAVIHKPTFTNALSHNRVPKHLLHAVCALAAPLSKQPRIRTTPSRFAGKPFAQEALSLMFDGAGRLVCEPDLATAQALSLLLMHDVLTKEKNAMWNTRYADLALQIIENLGVHEPDHPTLTPMPSPDFIHQSFKREAVRRIFWLIHLLDVMASIYFKKPTTFTSSDLRLRLPVDETSFELGVHTTLPEYLYLGAVRTQYASEFGHLIRVITIYARVEYALDGLNDSETNMAPQATLMDAEHALESWADSLPEHLRFSEQSLQVQRSMFETSSNTGAWCWCCMHMYQASCALALNLARQRSQRGPKPGGPQWAVKMLDSILDMLGDRAKNSPLMGGALFSLIKYCKRDDAQVRGWLADYEDAWGTKMAELAQEYRQAPSPNAQHQHLSNSHQQPVEHPSQHQQQSHHHQPSRRRPSDARHPGILNSSQSGPQQPYSQGGETSIGKRRSPSDSPGSYPRARLDEPRLHNSTTTRPIQPLPDRDGRLGATNLVTGSAGGIGPSAGHGGNDSFGVYSEREKEGSPGSASGSSDGNSSANIGGFSNGGQRDVPSLPSLKASGLLDSWNTVPGDIKPQFHGNNGARRPSPRRTPPLQQHQPPPSIVVNDSDVRSTASLGMPRGLPWLAHDSR</sequence>
<dbReference type="GO" id="GO:0003677">
    <property type="term" value="F:DNA binding"/>
    <property type="evidence" value="ECO:0007669"/>
    <property type="project" value="InterPro"/>
</dbReference>
<feature type="compositionally biased region" description="Low complexity" evidence="6">
    <location>
        <begin position="664"/>
        <end position="677"/>
    </location>
</feature>
<evidence type="ECO:0000259" key="7">
    <source>
        <dbReference type="PROSITE" id="PS50048"/>
    </source>
</evidence>
<proteinExistence type="predicted"/>
<feature type="compositionally biased region" description="Low complexity" evidence="6">
    <location>
        <begin position="628"/>
        <end position="641"/>
    </location>
</feature>
<feature type="compositionally biased region" description="Basic residues" evidence="6">
    <location>
        <begin position="642"/>
        <end position="651"/>
    </location>
</feature>
<dbReference type="PANTHER" id="PTHR47338:SF5">
    <property type="entry name" value="ZN(II)2CYS6 TRANSCRIPTION FACTOR (EUROFUNG)"/>
    <property type="match status" value="1"/>
</dbReference>
<dbReference type="InterPro" id="IPR050815">
    <property type="entry name" value="TF_fung"/>
</dbReference>
<dbReference type="GO" id="GO:0006351">
    <property type="term" value="P:DNA-templated transcription"/>
    <property type="evidence" value="ECO:0007669"/>
    <property type="project" value="InterPro"/>
</dbReference>
<protein>
    <recommendedName>
        <fullName evidence="7">Zn(2)-C6 fungal-type domain-containing protein</fullName>
    </recommendedName>
</protein>
<dbReference type="InterPro" id="IPR036864">
    <property type="entry name" value="Zn2-C6_fun-type_DNA-bd_sf"/>
</dbReference>
<evidence type="ECO:0000313" key="8">
    <source>
        <dbReference type="EMBL" id="KAF5362037.1"/>
    </source>
</evidence>
<dbReference type="EMBL" id="JAACJO010000002">
    <property type="protein sequence ID" value="KAF5362037.1"/>
    <property type="molecule type" value="Genomic_DNA"/>
</dbReference>
<dbReference type="Gene3D" id="4.10.240.10">
    <property type="entry name" value="Zn(2)-C6 fungal-type DNA-binding domain"/>
    <property type="match status" value="1"/>
</dbReference>
<dbReference type="CDD" id="cd12148">
    <property type="entry name" value="fungal_TF_MHR"/>
    <property type="match status" value="1"/>
</dbReference>
<reference evidence="8 9" key="1">
    <citation type="journal article" date="2020" name="ISME J.">
        <title>Uncovering the hidden diversity of litter-decomposition mechanisms in mushroom-forming fungi.</title>
        <authorList>
            <person name="Floudas D."/>
            <person name="Bentzer J."/>
            <person name="Ahren D."/>
            <person name="Johansson T."/>
            <person name="Persson P."/>
            <person name="Tunlid A."/>
        </authorList>
    </citation>
    <scope>NUCLEOTIDE SEQUENCE [LARGE SCALE GENOMIC DNA]</scope>
    <source>
        <strain evidence="8 9">CBS 146.42</strain>
    </source>
</reference>
<gene>
    <name evidence="8" type="ORF">D9756_002466</name>
</gene>
<dbReference type="SMART" id="SM00066">
    <property type="entry name" value="GAL4"/>
    <property type="match status" value="1"/>
</dbReference>
<keyword evidence="3" id="KW-0805">Transcription regulation</keyword>
<dbReference type="OrthoDB" id="2123952at2759"/>
<accession>A0A8H5GBR5</accession>
<feature type="compositionally biased region" description="Gly residues" evidence="6">
    <location>
        <begin position="732"/>
        <end position="746"/>
    </location>
</feature>
<dbReference type="GO" id="GO:0000981">
    <property type="term" value="F:DNA-binding transcription factor activity, RNA polymerase II-specific"/>
    <property type="evidence" value="ECO:0007669"/>
    <property type="project" value="InterPro"/>
</dbReference>
<feature type="compositionally biased region" description="Low complexity" evidence="6">
    <location>
        <begin position="161"/>
        <end position="175"/>
    </location>
</feature>
<organism evidence="8 9">
    <name type="scientific">Leucocoprinus leucothites</name>
    <dbReference type="NCBI Taxonomy" id="201217"/>
    <lineage>
        <taxon>Eukaryota</taxon>
        <taxon>Fungi</taxon>
        <taxon>Dikarya</taxon>
        <taxon>Basidiomycota</taxon>
        <taxon>Agaricomycotina</taxon>
        <taxon>Agaricomycetes</taxon>
        <taxon>Agaricomycetidae</taxon>
        <taxon>Agaricales</taxon>
        <taxon>Agaricineae</taxon>
        <taxon>Agaricaceae</taxon>
        <taxon>Leucocoprinus</taxon>
    </lineage>
</organism>
<dbReference type="InterPro" id="IPR007219">
    <property type="entry name" value="XnlR_reg_dom"/>
</dbReference>
<keyword evidence="5" id="KW-0539">Nucleus</keyword>
<keyword evidence="4" id="KW-0804">Transcription</keyword>
<dbReference type="InterPro" id="IPR001138">
    <property type="entry name" value="Zn2Cys6_DnaBD"/>
</dbReference>
<evidence type="ECO:0000256" key="3">
    <source>
        <dbReference type="ARBA" id="ARBA00023015"/>
    </source>
</evidence>
<evidence type="ECO:0000256" key="6">
    <source>
        <dbReference type="SAM" id="MobiDB-lite"/>
    </source>
</evidence>
<feature type="region of interest" description="Disordered" evidence="6">
    <location>
        <begin position="1"/>
        <end position="67"/>
    </location>
</feature>
<dbReference type="SUPFAM" id="SSF57701">
    <property type="entry name" value="Zn2/Cys6 DNA-binding domain"/>
    <property type="match status" value="1"/>
</dbReference>
<feature type="compositionally biased region" description="Polar residues" evidence="6">
    <location>
        <begin position="616"/>
        <end position="627"/>
    </location>
</feature>
<dbReference type="GO" id="GO:0008270">
    <property type="term" value="F:zinc ion binding"/>
    <property type="evidence" value="ECO:0007669"/>
    <property type="project" value="InterPro"/>
</dbReference>
<feature type="compositionally biased region" description="Basic and acidic residues" evidence="6">
    <location>
        <begin position="46"/>
        <end position="57"/>
    </location>
</feature>
<comment type="caution">
    <text evidence="8">The sequence shown here is derived from an EMBL/GenBank/DDBJ whole genome shotgun (WGS) entry which is preliminary data.</text>
</comment>
<name>A0A8H5GBR5_9AGAR</name>
<dbReference type="PROSITE" id="PS50048">
    <property type="entry name" value="ZN2_CY6_FUNGAL_2"/>
    <property type="match status" value="1"/>
</dbReference>
<evidence type="ECO:0000313" key="9">
    <source>
        <dbReference type="Proteomes" id="UP000559027"/>
    </source>
</evidence>
<dbReference type="PROSITE" id="PS00463">
    <property type="entry name" value="ZN2_CY6_FUNGAL_1"/>
    <property type="match status" value="1"/>
</dbReference>
<dbReference type="Pfam" id="PF00172">
    <property type="entry name" value="Zn_clus"/>
    <property type="match status" value="1"/>
</dbReference>
<evidence type="ECO:0000256" key="5">
    <source>
        <dbReference type="ARBA" id="ARBA00023242"/>
    </source>
</evidence>
<comment type="subcellular location">
    <subcellularLocation>
        <location evidence="1">Nucleus</location>
    </subcellularLocation>
</comment>
<dbReference type="PANTHER" id="PTHR47338">
    <property type="entry name" value="ZN(II)2CYS6 TRANSCRIPTION FACTOR (EUROFUNG)-RELATED"/>
    <property type="match status" value="1"/>
</dbReference>
<feature type="compositionally biased region" description="Low complexity" evidence="6">
    <location>
        <begin position="759"/>
        <end position="777"/>
    </location>
</feature>
<feature type="domain" description="Zn(2)-C6 fungal-type" evidence="7">
    <location>
        <begin position="74"/>
        <end position="103"/>
    </location>
</feature>
<keyword evidence="2" id="KW-0479">Metal-binding</keyword>
<dbReference type="Proteomes" id="UP000559027">
    <property type="component" value="Unassembled WGS sequence"/>
</dbReference>
<evidence type="ECO:0000256" key="2">
    <source>
        <dbReference type="ARBA" id="ARBA00022723"/>
    </source>
</evidence>
<feature type="region of interest" description="Disordered" evidence="6">
    <location>
        <begin position="614"/>
        <end position="865"/>
    </location>
</feature>
<feature type="region of interest" description="Disordered" evidence="6">
    <location>
        <begin position="105"/>
        <end position="191"/>
    </location>
</feature>
<dbReference type="Pfam" id="PF04082">
    <property type="entry name" value="Fungal_trans"/>
    <property type="match status" value="1"/>
</dbReference>